<keyword evidence="4" id="KW-1185">Reference proteome</keyword>
<evidence type="ECO:0000313" key="3">
    <source>
        <dbReference type="EMBL" id="ADU63533.1"/>
    </source>
</evidence>
<name>E6VVH5_PSEA9</name>
<feature type="domain" description="TnsE C-terminal" evidence="2">
    <location>
        <begin position="379"/>
        <end position="526"/>
    </location>
</feature>
<dbReference type="HOGENOM" id="CLU_038574_1_0_7"/>
<reference evidence="4" key="1">
    <citation type="submission" date="2010-12" db="EMBL/GenBank/DDBJ databases">
        <title>Complete sequence of Desulfovibrio aespoeensis Aspo-2.</title>
        <authorList>
            <consortium name="US DOE Joint Genome Institute"/>
            <person name="Lucas S."/>
            <person name="Copeland A."/>
            <person name="Lapidus A."/>
            <person name="Cheng J.-F."/>
            <person name="Goodwin L."/>
            <person name="Pitluck S."/>
            <person name="Chertkov O."/>
            <person name="Misra M."/>
            <person name="Detter J.C."/>
            <person name="Han C."/>
            <person name="Tapia R."/>
            <person name="Land M."/>
            <person name="Hauser L."/>
            <person name="Kyrpides N."/>
            <person name="Ivanova N."/>
            <person name="Ovchinnikova G."/>
            <person name="Pedersen K."/>
            <person name="Jagevall S."/>
            <person name="Hazen T."/>
            <person name="Woyke T."/>
        </authorList>
    </citation>
    <scope>NUCLEOTIDE SEQUENCE [LARGE SCALE GENOMIC DNA]</scope>
    <source>
        <strain evidence="4">ATCC 700646 / DSM 10631 / Aspo-2</strain>
    </source>
</reference>
<gene>
    <name evidence="3" type="ordered locus">Daes_2531</name>
</gene>
<evidence type="ECO:0000313" key="4">
    <source>
        <dbReference type="Proteomes" id="UP000002191"/>
    </source>
</evidence>
<accession>E6VVH5</accession>
<dbReference type="Proteomes" id="UP000002191">
    <property type="component" value="Chromosome"/>
</dbReference>
<organism evidence="3 4">
    <name type="scientific">Pseudodesulfovibrio aespoeensis (strain ATCC 700646 / DSM 10631 / Aspo-2)</name>
    <name type="common">Desulfovibrio aespoeensis</name>
    <dbReference type="NCBI Taxonomy" id="643562"/>
    <lineage>
        <taxon>Bacteria</taxon>
        <taxon>Pseudomonadati</taxon>
        <taxon>Thermodesulfobacteriota</taxon>
        <taxon>Desulfovibrionia</taxon>
        <taxon>Desulfovibrionales</taxon>
        <taxon>Desulfovibrionaceae</taxon>
    </lineage>
</organism>
<proteinExistence type="predicted"/>
<evidence type="ECO:0000256" key="1">
    <source>
        <dbReference type="SAM" id="MobiDB-lite"/>
    </source>
</evidence>
<evidence type="ECO:0000259" key="2">
    <source>
        <dbReference type="Pfam" id="PF18623"/>
    </source>
</evidence>
<dbReference type="KEGG" id="das:Daes_2531"/>
<dbReference type="Pfam" id="PF18623">
    <property type="entry name" value="TnsE_C"/>
    <property type="match status" value="1"/>
</dbReference>
<protein>
    <submittedName>
        <fullName evidence="3">Transposon Tn7 transposition regulatory protein TnsE</fullName>
    </submittedName>
</protein>
<reference evidence="3 4" key="2">
    <citation type="journal article" date="2014" name="Genome Announc.">
        <title>Complete Genome Sequence of the Subsurface, Mesophilic Sulfate-Reducing Bacterium Desulfovibrio aespoeensis Aspo-2.</title>
        <authorList>
            <person name="Pedersen K."/>
            <person name="Bengtsson A."/>
            <person name="Edlund J."/>
            <person name="Rabe L."/>
            <person name="Hazen T."/>
            <person name="Chakraborty R."/>
            <person name="Goodwin L."/>
            <person name="Shapiro N."/>
        </authorList>
    </citation>
    <scope>NUCLEOTIDE SEQUENCE [LARGE SCALE GENOMIC DNA]</scope>
    <source>
        <strain evidence="4">ATCC 700646 / DSM 10631 / Aspo-2</strain>
    </source>
</reference>
<feature type="region of interest" description="Disordered" evidence="1">
    <location>
        <begin position="327"/>
        <end position="366"/>
    </location>
</feature>
<dbReference type="EMBL" id="CP002431">
    <property type="protein sequence ID" value="ADU63533.1"/>
    <property type="molecule type" value="Genomic_DNA"/>
</dbReference>
<dbReference type="InterPro" id="IPR041419">
    <property type="entry name" value="TnsE_C"/>
</dbReference>
<dbReference type="AlphaFoldDB" id="E6VVH5"/>
<sequence length="533" mass="61072">MSNYPFEGFKENTKILGVGSLFRPIYSNRWNIDLQLSPKQVKDFLSISNAPAIARNRILKATKKEDKRGWKRRFRISDTRDWDIKTIGECPVQRLEKWSNPNQLCFVFTIGEDITIYLPQFELARTLFFHGGYLSRTAIESDCLKSEFAVEIDHENNAIIRVMPSASFTVAHLNEPKCRNYLSWILLDEDAKQSYESITKYQRKDGIDYKNYRRWNFQFDPPPLTHVWLQIRGQFSNDSKSCFVHEIDEIKGIPNKSFRSIEMAHPDFERLIPSEGQAIRPVSNNPESPLLIHDDIASNANTLPIVMEADSVSIEFKTPFHVTKITSKERKQGSTLSGEESEDKQISVSTEEGVEDRGLPGADWDTLNDETDYEQFFENKFVCFRDMVKILIETYGCVPTSKAIPPLPKIGKCKKHILSTTGESRCMAIIGLQVGEKTVHLLEVDTSDADKSLSTQVLVVKDLEAWETNVERLKRELLQSSLRWPKKLLDELCGKDHFNGVNHPQAPSSNKGVLELDSIAGWASRIYSWMLRL</sequence>
<dbReference type="eggNOG" id="ENOG502Z8JW">
    <property type="taxonomic scope" value="Bacteria"/>
</dbReference>